<evidence type="ECO:0000256" key="1">
    <source>
        <dbReference type="ARBA" id="ARBA00009437"/>
    </source>
</evidence>
<dbReference type="PANTHER" id="PTHR30537:SF5">
    <property type="entry name" value="HTH-TYPE TRANSCRIPTIONAL ACTIVATOR TTDR-RELATED"/>
    <property type="match status" value="1"/>
</dbReference>
<dbReference type="AlphaFoldDB" id="A0A660C4H9"/>
<evidence type="ECO:0000313" key="7">
    <source>
        <dbReference type="Proteomes" id="UP000317303"/>
    </source>
</evidence>
<dbReference type="InterPro" id="IPR058163">
    <property type="entry name" value="LysR-type_TF_proteobact-type"/>
</dbReference>
<comment type="caution">
    <text evidence="6">The sequence shown here is derived from an EMBL/GenBank/DDBJ whole genome shotgun (WGS) entry which is preliminary data.</text>
</comment>
<dbReference type="InterPro" id="IPR000847">
    <property type="entry name" value="LysR_HTH_N"/>
</dbReference>
<dbReference type="GO" id="GO:0006351">
    <property type="term" value="P:DNA-templated transcription"/>
    <property type="evidence" value="ECO:0007669"/>
    <property type="project" value="TreeGrafter"/>
</dbReference>
<dbReference type="GO" id="GO:0003700">
    <property type="term" value="F:DNA-binding transcription factor activity"/>
    <property type="evidence" value="ECO:0007669"/>
    <property type="project" value="InterPro"/>
</dbReference>
<sequence>MTRKGIGDDLEFFRVVATSTSLTGAARVLGASLPSVSKRLRALESRLGVRLARRTTRRIDLTPEGELLAQEADHILRQIDDLEERLVPPSESLTGKLLVQAPHGFGRNHVAPLVARFGRAHPKLEIQLDLTNEPVEGTRTRFDVGIMLGQPPDSRLVARRVLANRRIVCAAPEYLARMGEPRTPAELREHNCIILRANQDDYTTWRLHDGDTEHNVHVSGDLASSDGEVVTEWCLQGLGLILRSEWNVREYLRDNRLVRVLDGFGDQRADVHVVFESAPTVPRRVFAFADFIRAEMPKRFDADPTVSPGA</sequence>
<dbReference type="GO" id="GO:0043565">
    <property type="term" value="F:sequence-specific DNA binding"/>
    <property type="evidence" value="ECO:0007669"/>
    <property type="project" value="TreeGrafter"/>
</dbReference>
<evidence type="ECO:0000256" key="2">
    <source>
        <dbReference type="ARBA" id="ARBA00023015"/>
    </source>
</evidence>
<name>A0A660C4H9_9PSEU</name>
<evidence type="ECO:0000256" key="3">
    <source>
        <dbReference type="ARBA" id="ARBA00023125"/>
    </source>
</evidence>
<organism evidence="6 7">
    <name type="scientific">Prauserella rugosa</name>
    <dbReference type="NCBI Taxonomy" id="43354"/>
    <lineage>
        <taxon>Bacteria</taxon>
        <taxon>Bacillati</taxon>
        <taxon>Actinomycetota</taxon>
        <taxon>Actinomycetes</taxon>
        <taxon>Pseudonocardiales</taxon>
        <taxon>Pseudonocardiaceae</taxon>
        <taxon>Prauserella</taxon>
    </lineage>
</organism>
<protein>
    <submittedName>
        <fullName evidence="6">DNA-binding transcriptional LysR family regulator</fullName>
    </submittedName>
</protein>
<keyword evidence="7" id="KW-1185">Reference proteome</keyword>
<dbReference type="PROSITE" id="PS50931">
    <property type="entry name" value="HTH_LYSR"/>
    <property type="match status" value="1"/>
</dbReference>
<dbReference type="Gene3D" id="3.40.190.290">
    <property type="match status" value="1"/>
</dbReference>
<reference evidence="6 7" key="1">
    <citation type="submission" date="2019-07" db="EMBL/GenBank/DDBJ databases">
        <title>R&amp;d 2014.</title>
        <authorList>
            <person name="Klenk H.-P."/>
        </authorList>
    </citation>
    <scope>NUCLEOTIDE SEQUENCE [LARGE SCALE GENOMIC DNA]</scope>
    <source>
        <strain evidence="6 7">DSM 43194</strain>
    </source>
</reference>
<evidence type="ECO:0000256" key="4">
    <source>
        <dbReference type="ARBA" id="ARBA00023163"/>
    </source>
</evidence>
<proteinExistence type="inferred from homology"/>
<keyword evidence="2" id="KW-0805">Transcription regulation</keyword>
<dbReference type="FunFam" id="3.40.190.290:FF:000001">
    <property type="entry name" value="Transcriptional regulator, LysR family"/>
    <property type="match status" value="1"/>
</dbReference>
<dbReference type="InterPro" id="IPR036388">
    <property type="entry name" value="WH-like_DNA-bd_sf"/>
</dbReference>
<dbReference type="Gene3D" id="1.10.10.10">
    <property type="entry name" value="Winged helix-like DNA-binding domain superfamily/Winged helix DNA-binding domain"/>
    <property type="match status" value="1"/>
</dbReference>
<dbReference type="Pfam" id="PF00126">
    <property type="entry name" value="HTH_1"/>
    <property type="match status" value="1"/>
</dbReference>
<keyword evidence="3 6" id="KW-0238">DNA-binding</keyword>
<dbReference type="RefSeq" id="WP_036876578.1">
    <property type="nucleotide sequence ID" value="NZ_JOIJ01000008.1"/>
</dbReference>
<gene>
    <name evidence="6" type="ORF">JD82_00265</name>
</gene>
<dbReference type="SUPFAM" id="SSF46785">
    <property type="entry name" value="Winged helix' DNA-binding domain"/>
    <property type="match status" value="1"/>
</dbReference>
<evidence type="ECO:0000259" key="5">
    <source>
        <dbReference type="PROSITE" id="PS50931"/>
    </source>
</evidence>
<dbReference type="FunFam" id="1.10.10.10:FF:000001">
    <property type="entry name" value="LysR family transcriptional regulator"/>
    <property type="match status" value="1"/>
</dbReference>
<comment type="similarity">
    <text evidence="1">Belongs to the LysR transcriptional regulatory family.</text>
</comment>
<dbReference type="Pfam" id="PF03466">
    <property type="entry name" value="LysR_substrate"/>
    <property type="match status" value="1"/>
</dbReference>
<dbReference type="OrthoDB" id="9785974at2"/>
<dbReference type="PANTHER" id="PTHR30537">
    <property type="entry name" value="HTH-TYPE TRANSCRIPTIONAL REGULATOR"/>
    <property type="match status" value="1"/>
</dbReference>
<accession>A0A660C4H9</accession>
<keyword evidence="4" id="KW-0804">Transcription</keyword>
<feature type="domain" description="HTH lysR-type" evidence="5">
    <location>
        <begin position="8"/>
        <end position="62"/>
    </location>
</feature>
<dbReference type="SUPFAM" id="SSF53850">
    <property type="entry name" value="Periplasmic binding protein-like II"/>
    <property type="match status" value="1"/>
</dbReference>
<dbReference type="InterPro" id="IPR005119">
    <property type="entry name" value="LysR_subst-bd"/>
</dbReference>
<evidence type="ECO:0000313" key="6">
    <source>
        <dbReference type="EMBL" id="TWH18448.1"/>
    </source>
</evidence>
<dbReference type="Proteomes" id="UP000317303">
    <property type="component" value="Unassembled WGS sequence"/>
</dbReference>
<dbReference type="EMBL" id="VLJV01000001">
    <property type="protein sequence ID" value="TWH18448.1"/>
    <property type="molecule type" value="Genomic_DNA"/>
</dbReference>
<dbReference type="InterPro" id="IPR036390">
    <property type="entry name" value="WH_DNA-bd_sf"/>
</dbReference>